<accession>E4YE60</accession>
<dbReference type="Proteomes" id="UP000011014">
    <property type="component" value="Unassembled WGS sequence"/>
</dbReference>
<dbReference type="EMBL" id="FN654450">
    <property type="protein sequence ID" value="CBY33810.1"/>
    <property type="molecule type" value="Genomic_DNA"/>
</dbReference>
<organism evidence="1">
    <name type="scientific">Oikopleura dioica</name>
    <name type="common">Tunicate</name>
    <dbReference type="NCBI Taxonomy" id="34765"/>
    <lineage>
        <taxon>Eukaryota</taxon>
        <taxon>Metazoa</taxon>
        <taxon>Chordata</taxon>
        <taxon>Tunicata</taxon>
        <taxon>Appendicularia</taxon>
        <taxon>Copelata</taxon>
        <taxon>Oikopleuridae</taxon>
        <taxon>Oikopleura</taxon>
    </lineage>
</organism>
<evidence type="ECO:0000313" key="1">
    <source>
        <dbReference type="EMBL" id="CBY33810.1"/>
    </source>
</evidence>
<sequence>MEQDEIKKEQDDVGCVRLLRESEAGVPWLTLTALLRFAIKNDLAFNDDNYYTCEKILTTLTMIVYPRSLAGLNLNPNREESQFQTNDIETLLKRICKKTYLNESGWEIIRKEENINMVYPVESICEFEKVLLHKNFVFSRPLTVTGAIIIPHQRIDGIDYPEEVFFQQMTLDRIENGEYVLQNSEFTIDAPGLVLIF</sequence>
<proteinExistence type="predicted"/>
<dbReference type="AlphaFoldDB" id="E4YE60"/>
<name>E4YE60_OIKDI</name>
<reference evidence="1" key="1">
    <citation type="journal article" date="2010" name="Science">
        <title>Plasticity of animal genome architecture unmasked by rapid evolution of a pelagic tunicate.</title>
        <authorList>
            <person name="Denoeud F."/>
            <person name="Henriet S."/>
            <person name="Mungpakdee S."/>
            <person name="Aury J.M."/>
            <person name="Da Silva C."/>
            <person name="Brinkmann H."/>
            <person name="Mikhaleva J."/>
            <person name="Olsen L.C."/>
            <person name="Jubin C."/>
            <person name="Canestro C."/>
            <person name="Bouquet J.M."/>
            <person name="Danks G."/>
            <person name="Poulain J."/>
            <person name="Campsteijn C."/>
            <person name="Adamski M."/>
            <person name="Cross I."/>
            <person name="Yadetie F."/>
            <person name="Muffato M."/>
            <person name="Louis A."/>
            <person name="Butcher S."/>
            <person name="Tsagkogeorga G."/>
            <person name="Konrad A."/>
            <person name="Singh S."/>
            <person name="Jensen M.F."/>
            <person name="Cong E.H."/>
            <person name="Eikeseth-Otteraa H."/>
            <person name="Noel B."/>
            <person name="Anthouard V."/>
            <person name="Porcel B.M."/>
            <person name="Kachouri-Lafond R."/>
            <person name="Nishino A."/>
            <person name="Ugolini M."/>
            <person name="Chourrout P."/>
            <person name="Nishida H."/>
            <person name="Aasland R."/>
            <person name="Huzurbazar S."/>
            <person name="Westhof E."/>
            <person name="Delsuc F."/>
            <person name="Lehrach H."/>
            <person name="Reinhardt R."/>
            <person name="Weissenbach J."/>
            <person name="Roy S.W."/>
            <person name="Artiguenave F."/>
            <person name="Postlethwait J.H."/>
            <person name="Manak J.R."/>
            <person name="Thompson E.M."/>
            <person name="Jaillon O."/>
            <person name="Du Pasquier L."/>
            <person name="Boudinot P."/>
            <person name="Liberles D.A."/>
            <person name="Volff J.N."/>
            <person name="Philippe H."/>
            <person name="Lenhard B."/>
            <person name="Roest Crollius H."/>
            <person name="Wincker P."/>
            <person name="Chourrout D."/>
        </authorList>
    </citation>
    <scope>NUCLEOTIDE SEQUENCE [LARGE SCALE GENOMIC DNA]</scope>
</reference>
<gene>
    <name evidence="1" type="ORF">GSOID_T00021759001</name>
</gene>
<protein>
    <submittedName>
        <fullName evidence="1">Uncharacterized protein</fullName>
    </submittedName>
</protein>